<protein>
    <submittedName>
        <fullName evidence="1">Uncharacterized protein</fullName>
    </submittedName>
</protein>
<dbReference type="EMBL" id="JAIWYP010000003">
    <property type="protein sequence ID" value="KAH3848738.1"/>
    <property type="molecule type" value="Genomic_DNA"/>
</dbReference>
<organism evidence="1 2">
    <name type="scientific">Dreissena polymorpha</name>
    <name type="common">Zebra mussel</name>
    <name type="synonym">Mytilus polymorpha</name>
    <dbReference type="NCBI Taxonomy" id="45954"/>
    <lineage>
        <taxon>Eukaryota</taxon>
        <taxon>Metazoa</taxon>
        <taxon>Spiralia</taxon>
        <taxon>Lophotrochozoa</taxon>
        <taxon>Mollusca</taxon>
        <taxon>Bivalvia</taxon>
        <taxon>Autobranchia</taxon>
        <taxon>Heteroconchia</taxon>
        <taxon>Euheterodonta</taxon>
        <taxon>Imparidentia</taxon>
        <taxon>Neoheterodontei</taxon>
        <taxon>Myida</taxon>
        <taxon>Dreissenoidea</taxon>
        <taxon>Dreissenidae</taxon>
        <taxon>Dreissena</taxon>
    </lineage>
</organism>
<keyword evidence="2" id="KW-1185">Reference proteome</keyword>
<dbReference type="Proteomes" id="UP000828390">
    <property type="component" value="Unassembled WGS sequence"/>
</dbReference>
<reference evidence="1" key="1">
    <citation type="journal article" date="2019" name="bioRxiv">
        <title>The Genome of the Zebra Mussel, Dreissena polymorpha: A Resource for Invasive Species Research.</title>
        <authorList>
            <person name="McCartney M.A."/>
            <person name="Auch B."/>
            <person name="Kono T."/>
            <person name="Mallez S."/>
            <person name="Zhang Y."/>
            <person name="Obille A."/>
            <person name="Becker A."/>
            <person name="Abrahante J.E."/>
            <person name="Garbe J."/>
            <person name="Badalamenti J.P."/>
            <person name="Herman A."/>
            <person name="Mangelson H."/>
            <person name="Liachko I."/>
            <person name="Sullivan S."/>
            <person name="Sone E.D."/>
            <person name="Koren S."/>
            <person name="Silverstein K.A.T."/>
            <person name="Beckman K.B."/>
            <person name="Gohl D.M."/>
        </authorList>
    </citation>
    <scope>NUCLEOTIDE SEQUENCE</scope>
    <source>
        <strain evidence="1">Duluth1</strain>
        <tissue evidence="1">Whole animal</tissue>
    </source>
</reference>
<comment type="caution">
    <text evidence="1">The sequence shown here is derived from an EMBL/GenBank/DDBJ whole genome shotgun (WGS) entry which is preliminary data.</text>
</comment>
<evidence type="ECO:0000313" key="2">
    <source>
        <dbReference type="Proteomes" id="UP000828390"/>
    </source>
</evidence>
<reference evidence="1" key="2">
    <citation type="submission" date="2020-11" db="EMBL/GenBank/DDBJ databases">
        <authorList>
            <person name="McCartney M.A."/>
            <person name="Auch B."/>
            <person name="Kono T."/>
            <person name="Mallez S."/>
            <person name="Becker A."/>
            <person name="Gohl D.M."/>
            <person name="Silverstein K.A.T."/>
            <person name="Koren S."/>
            <person name="Bechman K.B."/>
            <person name="Herman A."/>
            <person name="Abrahante J.E."/>
            <person name="Garbe J."/>
        </authorList>
    </citation>
    <scope>NUCLEOTIDE SEQUENCE</scope>
    <source>
        <strain evidence="1">Duluth1</strain>
        <tissue evidence="1">Whole animal</tissue>
    </source>
</reference>
<accession>A0A9D4KZ01</accession>
<evidence type="ECO:0000313" key="1">
    <source>
        <dbReference type="EMBL" id="KAH3848738.1"/>
    </source>
</evidence>
<proteinExistence type="predicted"/>
<dbReference type="AlphaFoldDB" id="A0A9D4KZ01"/>
<gene>
    <name evidence="1" type="ORF">DPMN_091118</name>
</gene>
<sequence length="66" mass="7747">MNGKIHQNNGLHMKIEYSMMIAGYTHFAPDQHFGIWKNTFTNMDVEIRQESEAAWSQLPTYCVRDI</sequence>
<name>A0A9D4KZ01_DREPO</name>